<dbReference type="AlphaFoldDB" id="A0AAE0LCP2"/>
<comment type="subcellular location">
    <subcellularLocation>
        <location evidence="1">Membrane</location>
    </subcellularLocation>
</comment>
<dbReference type="SUPFAM" id="SSF81653">
    <property type="entry name" value="Calcium ATPase, transduction domain A"/>
    <property type="match status" value="1"/>
</dbReference>
<dbReference type="GO" id="GO:0005507">
    <property type="term" value="F:copper ion binding"/>
    <property type="evidence" value="ECO:0007669"/>
    <property type="project" value="InterPro"/>
</dbReference>
<keyword evidence="9" id="KW-0067">ATP-binding</keyword>
<dbReference type="Proteomes" id="UP001190700">
    <property type="component" value="Unassembled WGS sequence"/>
</dbReference>
<dbReference type="PROSITE" id="PS50846">
    <property type="entry name" value="HMA_2"/>
    <property type="match status" value="4"/>
</dbReference>
<feature type="transmembrane region" description="Helical" evidence="13">
    <location>
        <begin position="666"/>
        <end position="687"/>
    </location>
</feature>
<dbReference type="CDD" id="cd00371">
    <property type="entry name" value="HMA"/>
    <property type="match status" value="4"/>
</dbReference>
<dbReference type="Gene3D" id="2.70.150.10">
    <property type="entry name" value="Calcium-transporting ATPase, cytoplasmic transduction domain A"/>
    <property type="match status" value="1"/>
</dbReference>
<keyword evidence="7" id="KW-0677">Repeat</keyword>
<accession>A0AAE0LCP2</accession>
<dbReference type="PANTHER" id="PTHR46594">
    <property type="entry name" value="P-TYPE CATION-TRANSPORTING ATPASE"/>
    <property type="match status" value="1"/>
</dbReference>
<organism evidence="15 16">
    <name type="scientific">Cymbomonas tetramitiformis</name>
    <dbReference type="NCBI Taxonomy" id="36881"/>
    <lineage>
        <taxon>Eukaryota</taxon>
        <taxon>Viridiplantae</taxon>
        <taxon>Chlorophyta</taxon>
        <taxon>Pyramimonadophyceae</taxon>
        <taxon>Pyramimonadales</taxon>
        <taxon>Pyramimonadaceae</taxon>
        <taxon>Cymbomonas</taxon>
    </lineage>
</organism>
<evidence type="ECO:0000259" key="14">
    <source>
        <dbReference type="PROSITE" id="PS50846"/>
    </source>
</evidence>
<proteinExistence type="inferred from homology"/>
<dbReference type="Pfam" id="PF00122">
    <property type="entry name" value="E1-E2_ATPase"/>
    <property type="match status" value="1"/>
</dbReference>
<dbReference type="PANTHER" id="PTHR46594:SF4">
    <property type="entry name" value="P-TYPE CATION-TRANSPORTING ATPASE"/>
    <property type="match status" value="1"/>
</dbReference>
<comment type="caution">
    <text evidence="15">The sequence shown here is derived from an EMBL/GenBank/DDBJ whole genome shotgun (WGS) entry which is preliminary data.</text>
</comment>
<feature type="transmembrane region" description="Helical" evidence="13">
    <location>
        <begin position="355"/>
        <end position="375"/>
    </location>
</feature>
<keyword evidence="6" id="KW-0479">Metal-binding</keyword>
<dbReference type="PRINTS" id="PR00942">
    <property type="entry name" value="CUATPASEI"/>
</dbReference>
<dbReference type="InterPro" id="IPR023298">
    <property type="entry name" value="ATPase_P-typ_TM_dom_sf"/>
</dbReference>
<keyword evidence="4" id="KW-0813">Transport</keyword>
<evidence type="ECO:0000256" key="10">
    <source>
        <dbReference type="ARBA" id="ARBA00022989"/>
    </source>
</evidence>
<gene>
    <name evidence="15" type="ORF">CYMTET_11803</name>
</gene>
<dbReference type="EC" id="7.2.2.8" evidence="3"/>
<sequence>MSCGSCAAKISQALSELVGVVHAAVEKKTDSAVVDYVEGKTSVAELCAVISDLGFGAMVGDDQLSEFELSDTSGRLKAGSSMHEPSREAELDVAAPVKEHILYIGGMTCEKCLEWISKAVRRVSGVQDVSISLSNKCAKIRGRMDIGRVKANIIETGYSVYTDENDVPDYPAAPKDSLIPPHSSHSLERRNSVSLSVSGMTCASCSSKIQRNLSQISGVLEASVNLLGEKATILTDGSVDANTLVQSVSGMGFIAKALSQDSGRKISLFVQGMVCASCPPRIELALSQMSGIQSVSADLNLERVVVVYDAPLGPRGIIAKLVDLGYDAELWDKEEEDSTSRYSKSDEIKERFRQFMTSMIFTLPIFLLMMVFMYIPGLKSKLMTEVIFSYDGPGIKLPAAWLVSFLLATPVQFWVGARFYTGAYRALRNGSANMDVLIAMGTSAAYFYSVYVVIDRIFNPSMSGHQFFETSAMLISFVMMGKWLEALTKGKTSEAIQKLMELQPDTAIILEFDVDGKISREVEISMRLLQSGDLVKVLPGTRVPCDGEVVMGDTSVDEAMVTGESMPKGKGPGDKVIGGTVNQTGLLHVRAEGVGEASMLSGIIRLVEDAQTSKAPIQAYADYISARFVPGVVFVSACTLVIWYALAASGSIPGDWTKKEGSDFLFAFMFAISVLVIACPCALGLAVP</sequence>
<evidence type="ECO:0000256" key="8">
    <source>
        <dbReference type="ARBA" id="ARBA00022741"/>
    </source>
</evidence>
<dbReference type="InterPro" id="IPR059000">
    <property type="entry name" value="ATPase_P-type_domA"/>
</dbReference>
<evidence type="ECO:0000256" key="2">
    <source>
        <dbReference type="ARBA" id="ARBA00006024"/>
    </source>
</evidence>
<dbReference type="Gene3D" id="3.30.70.100">
    <property type="match status" value="4"/>
</dbReference>
<name>A0AAE0LCP2_9CHLO</name>
<feature type="transmembrane region" description="Helical" evidence="13">
    <location>
        <begin position="436"/>
        <end position="454"/>
    </location>
</feature>
<dbReference type="GO" id="GO:0005524">
    <property type="term" value="F:ATP binding"/>
    <property type="evidence" value="ECO:0007669"/>
    <property type="project" value="UniProtKB-KW"/>
</dbReference>
<evidence type="ECO:0000256" key="4">
    <source>
        <dbReference type="ARBA" id="ARBA00022448"/>
    </source>
</evidence>
<dbReference type="InterPro" id="IPR006122">
    <property type="entry name" value="HMA_Cu_ion-bd"/>
</dbReference>
<evidence type="ECO:0000256" key="3">
    <source>
        <dbReference type="ARBA" id="ARBA00012517"/>
    </source>
</evidence>
<evidence type="ECO:0000313" key="15">
    <source>
        <dbReference type="EMBL" id="KAK3280353.1"/>
    </source>
</evidence>
<feature type="transmembrane region" description="Helical" evidence="13">
    <location>
        <begin position="628"/>
        <end position="646"/>
    </location>
</feature>
<keyword evidence="10 13" id="KW-1133">Transmembrane helix</keyword>
<evidence type="ECO:0000256" key="11">
    <source>
        <dbReference type="ARBA" id="ARBA00023008"/>
    </source>
</evidence>
<feature type="domain" description="HMA" evidence="14">
    <location>
        <begin position="264"/>
        <end position="329"/>
    </location>
</feature>
<feature type="domain" description="HMA" evidence="14">
    <location>
        <begin position="98"/>
        <end position="161"/>
    </location>
</feature>
<evidence type="ECO:0000256" key="6">
    <source>
        <dbReference type="ARBA" id="ARBA00022723"/>
    </source>
</evidence>
<dbReference type="InterPro" id="IPR001757">
    <property type="entry name" value="P_typ_ATPase"/>
</dbReference>
<dbReference type="GO" id="GO:0016020">
    <property type="term" value="C:membrane"/>
    <property type="evidence" value="ECO:0007669"/>
    <property type="project" value="UniProtKB-SubCell"/>
</dbReference>
<dbReference type="Pfam" id="PF00403">
    <property type="entry name" value="HMA"/>
    <property type="match status" value="4"/>
</dbReference>
<feature type="domain" description="HMA" evidence="14">
    <location>
        <begin position="191"/>
        <end position="256"/>
    </location>
</feature>
<evidence type="ECO:0000256" key="5">
    <source>
        <dbReference type="ARBA" id="ARBA00022692"/>
    </source>
</evidence>
<feature type="domain" description="HMA" evidence="14">
    <location>
        <begin position="1"/>
        <end position="58"/>
    </location>
</feature>
<protein>
    <recommendedName>
        <fullName evidence="3">P-type Cu(+) transporter</fullName>
        <ecNumber evidence="3">7.2.2.8</ecNumber>
    </recommendedName>
</protein>
<dbReference type="FunFam" id="2.70.150.10:FF:000002">
    <property type="entry name" value="Copper-transporting ATPase 1, putative"/>
    <property type="match status" value="1"/>
</dbReference>
<evidence type="ECO:0000256" key="9">
    <source>
        <dbReference type="ARBA" id="ARBA00022840"/>
    </source>
</evidence>
<feature type="non-terminal residue" evidence="15">
    <location>
        <position position="688"/>
    </location>
</feature>
<evidence type="ECO:0000256" key="7">
    <source>
        <dbReference type="ARBA" id="ARBA00022737"/>
    </source>
</evidence>
<keyword evidence="5 13" id="KW-0812">Transmembrane</keyword>
<dbReference type="InterPro" id="IPR017969">
    <property type="entry name" value="Heavy-metal-associated_CS"/>
</dbReference>
<dbReference type="FunFam" id="3.30.70.100:FF:000001">
    <property type="entry name" value="ATPase copper transporting beta"/>
    <property type="match status" value="1"/>
</dbReference>
<dbReference type="SUPFAM" id="SSF81665">
    <property type="entry name" value="Calcium ATPase, transmembrane domain M"/>
    <property type="match status" value="1"/>
</dbReference>
<evidence type="ECO:0000256" key="13">
    <source>
        <dbReference type="SAM" id="Phobius"/>
    </source>
</evidence>
<reference evidence="15 16" key="1">
    <citation type="journal article" date="2015" name="Genome Biol. Evol.">
        <title>Comparative Genomics of a Bacterivorous Green Alga Reveals Evolutionary Causalities and Consequences of Phago-Mixotrophic Mode of Nutrition.</title>
        <authorList>
            <person name="Burns J.A."/>
            <person name="Paasch A."/>
            <person name="Narechania A."/>
            <person name="Kim E."/>
        </authorList>
    </citation>
    <scope>NUCLEOTIDE SEQUENCE [LARGE SCALE GENOMIC DNA]</scope>
    <source>
        <strain evidence="15 16">PLY_AMNH</strain>
    </source>
</reference>
<dbReference type="InterPro" id="IPR036163">
    <property type="entry name" value="HMA_dom_sf"/>
</dbReference>
<feature type="transmembrane region" description="Helical" evidence="13">
    <location>
        <begin position="395"/>
        <end position="415"/>
    </location>
</feature>
<dbReference type="NCBIfam" id="TIGR00003">
    <property type="entry name" value="copper ion binding protein"/>
    <property type="match status" value="1"/>
</dbReference>
<keyword evidence="16" id="KW-1185">Reference proteome</keyword>
<keyword evidence="8" id="KW-0547">Nucleotide-binding</keyword>
<keyword evidence="11" id="KW-0186">Copper</keyword>
<dbReference type="NCBIfam" id="TIGR01494">
    <property type="entry name" value="ATPase_P-type"/>
    <property type="match status" value="1"/>
</dbReference>
<evidence type="ECO:0000256" key="12">
    <source>
        <dbReference type="ARBA" id="ARBA00023136"/>
    </source>
</evidence>
<dbReference type="EMBL" id="LGRX02004430">
    <property type="protein sequence ID" value="KAK3280353.1"/>
    <property type="molecule type" value="Genomic_DNA"/>
</dbReference>
<comment type="similarity">
    <text evidence="2">Belongs to the cation transport ATPase (P-type) (TC 3.A.3) family. Type IB subfamily.</text>
</comment>
<dbReference type="GO" id="GO:0016887">
    <property type="term" value="F:ATP hydrolysis activity"/>
    <property type="evidence" value="ECO:0007669"/>
    <property type="project" value="InterPro"/>
</dbReference>
<dbReference type="SUPFAM" id="SSF55008">
    <property type="entry name" value="HMA, heavy metal-associated domain"/>
    <property type="match status" value="4"/>
</dbReference>
<dbReference type="InterPro" id="IPR006121">
    <property type="entry name" value="HMA_dom"/>
</dbReference>
<dbReference type="InterPro" id="IPR008250">
    <property type="entry name" value="ATPase_P-typ_transduc_dom_A_sf"/>
</dbReference>
<evidence type="ECO:0000313" key="16">
    <source>
        <dbReference type="Proteomes" id="UP001190700"/>
    </source>
</evidence>
<keyword evidence="12 13" id="KW-0472">Membrane</keyword>
<dbReference type="GO" id="GO:0140581">
    <property type="term" value="F:P-type monovalent copper transporter activity"/>
    <property type="evidence" value="ECO:0007669"/>
    <property type="project" value="UniProtKB-EC"/>
</dbReference>
<evidence type="ECO:0000256" key="1">
    <source>
        <dbReference type="ARBA" id="ARBA00004370"/>
    </source>
</evidence>
<dbReference type="PROSITE" id="PS01047">
    <property type="entry name" value="HMA_1"/>
    <property type="match status" value="2"/>
</dbReference>